<organism evidence="1 2">
    <name type="scientific">Nicotiana attenuata</name>
    <name type="common">Coyote tobacco</name>
    <dbReference type="NCBI Taxonomy" id="49451"/>
    <lineage>
        <taxon>Eukaryota</taxon>
        <taxon>Viridiplantae</taxon>
        <taxon>Streptophyta</taxon>
        <taxon>Embryophyta</taxon>
        <taxon>Tracheophyta</taxon>
        <taxon>Spermatophyta</taxon>
        <taxon>Magnoliopsida</taxon>
        <taxon>eudicotyledons</taxon>
        <taxon>Gunneridae</taxon>
        <taxon>Pentapetalae</taxon>
        <taxon>asterids</taxon>
        <taxon>lamiids</taxon>
        <taxon>Solanales</taxon>
        <taxon>Solanaceae</taxon>
        <taxon>Nicotianoideae</taxon>
        <taxon>Nicotianeae</taxon>
        <taxon>Nicotiana</taxon>
    </lineage>
</organism>
<keyword evidence="2" id="KW-1185">Reference proteome</keyword>
<comment type="caution">
    <text evidence="1">The sequence shown here is derived from an EMBL/GenBank/DDBJ whole genome shotgun (WGS) entry which is preliminary data.</text>
</comment>
<dbReference type="Proteomes" id="UP000187609">
    <property type="component" value="Unassembled WGS sequence"/>
</dbReference>
<reference evidence="1" key="1">
    <citation type="submission" date="2016-11" db="EMBL/GenBank/DDBJ databases">
        <title>The genome of Nicotiana attenuata.</title>
        <authorList>
            <person name="Xu S."/>
            <person name="Brockmoeller T."/>
            <person name="Gaquerel E."/>
            <person name="Navarro A."/>
            <person name="Kuhl H."/>
            <person name="Gase K."/>
            <person name="Ling Z."/>
            <person name="Zhou W."/>
            <person name="Kreitzer C."/>
            <person name="Stanke M."/>
            <person name="Tang H."/>
            <person name="Lyons E."/>
            <person name="Pandey P."/>
            <person name="Pandey S.P."/>
            <person name="Timmermann B."/>
            <person name="Baldwin I.T."/>
        </authorList>
    </citation>
    <scope>NUCLEOTIDE SEQUENCE [LARGE SCALE GENOMIC DNA]</scope>
    <source>
        <strain evidence="1">UT</strain>
    </source>
</reference>
<evidence type="ECO:0000313" key="1">
    <source>
        <dbReference type="EMBL" id="OIT27292.1"/>
    </source>
</evidence>
<accession>A0A1J6KF07</accession>
<dbReference type="AlphaFoldDB" id="A0A1J6KF07"/>
<protein>
    <submittedName>
        <fullName evidence="1">Uncharacterized protein</fullName>
    </submittedName>
</protein>
<gene>
    <name evidence="1" type="ORF">A4A49_65854</name>
</gene>
<sequence>MAEGETVDGDEGQEVFSHKVGESFEAQQDMACSSEGSTAPTPSFDLNVATPTCNVPHASSDSILEVNEKEAIEYMLLIAVEGGLVGGYECDSETIGS</sequence>
<name>A0A1J6KF07_NICAT</name>
<feature type="non-terminal residue" evidence="1">
    <location>
        <position position="97"/>
    </location>
</feature>
<dbReference type="EMBL" id="MJEQ01002460">
    <property type="protein sequence ID" value="OIT27292.1"/>
    <property type="molecule type" value="Genomic_DNA"/>
</dbReference>
<dbReference type="Gramene" id="OIT27292">
    <property type="protein sequence ID" value="OIT27292"/>
    <property type="gene ID" value="A4A49_65854"/>
</dbReference>
<evidence type="ECO:0000313" key="2">
    <source>
        <dbReference type="Proteomes" id="UP000187609"/>
    </source>
</evidence>
<proteinExistence type="predicted"/>